<dbReference type="InterPro" id="IPR003812">
    <property type="entry name" value="Fido"/>
</dbReference>
<evidence type="ECO:0000256" key="1">
    <source>
        <dbReference type="PIRSR" id="PIRSR038925-1"/>
    </source>
</evidence>
<comment type="caution">
    <text evidence="5">The sequence shown here is derived from an EMBL/GenBank/DDBJ whole genome shotgun (WGS) entry which is preliminary data.</text>
</comment>
<dbReference type="SUPFAM" id="SSF46785">
    <property type="entry name" value="Winged helix' DNA-binding domain"/>
    <property type="match status" value="1"/>
</dbReference>
<dbReference type="InterPro" id="IPR036597">
    <property type="entry name" value="Fido-like_dom_sf"/>
</dbReference>
<feature type="active site" evidence="2">
    <location>
        <position position="216"/>
    </location>
</feature>
<reference evidence="5 6" key="1">
    <citation type="submission" date="2019-06" db="EMBL/GenBank/DDBJ databases">
        <title>Genome sequence of Litorilinea aerophila BAA-2444.</title>
        <authorList>
            <person name="Maclea K.S."/>
            <person name="Maurais E.G."/>
            <person name="Iannazzi L.C."/>
        </authorList>
    </citation>
    <scope>NUCLEOTIDE SEQUENCE [LARGE SCALE GENOMIC DNA]</scope>
    <source>
        <strain evidence="5 6">ATCC BAA-2444</strain>
    </source>
</reference>
<dbReference type="InterPro" id="IPR026287">
    <property type="entry name" value="SoFic-like"/>
</dbReference>
<evidence type="ECO:0000313" key="6">
    <source>
        <dbReference type="Proteomes" id="UP000317371"/>
    </source>
</evidence>
<dbReference type="PIRSF" id="PIRSF038925">
    <property type="entry name" value="AMP-prot_trans"/>
    <property type="match status" value="1"/>
</dbReference>
<keyword evidence="6" id="KW-1185">Reference proteome</keyword>
<feature type="binding site" evidence="3">
    <location>
        <begin position="258"/>
        <end position="259"/>
    </location>
    <ligand>
        <name>ATP</name>
        <dbReference type="ChEBI" id="CHEBI:30616"/>
    </ligand>
</feature>
<dbReference type="GO" id="GO:0005524">
    <property type="term" value="F:ATP binding"/>
    <property type="evidence" value="ECO:0007669"/>
    <property type="project" value="UniProtKB-KW"/>
</dbReference>
<dbReference type="Pfam" id="PF02661">
    <property type="entry name" value="Fic"/>
    <property type="match status" value="1"/>
</dbReference>
<dbReference type="InterPro" id="IPR036390">
    <property type="entry name" value="WH_DNA-bd_sf"/>
</dbReference>
<dbReference type="Proteomes" id="UP000317371">
    <property type="component" value="Unassembled WGS sequence"/>
</dbReference>
<feature type="binding site" evidence="1">
    <location>
        <begin position="221"/>
        <end position="227"/>
    </location>
    <ligand>
        <name>ATP</name>
        <dbReference type="ChEBI" id="CHEBI:30616"/>
    </ligand>
</feature>
<gene>
    <name evidence="5" type="ORF">FKZ61_05295</name>
</gene>
<accession>A0A540VJU9</accession>
<evidence type="ECO:0000256" key="2">
    <source>
        <dbReference type="PIRSR" id="PIRSR640198-1"/>
    </source>
</evidence>
<dbReference type="InParanoid" id="A0A540VJU9"/>
<dbReference type="InterPro" id="IPR025758">
    <property type="entry name" value="Fic/DOC_N"/>
</dbReference>
<feature type="binding site" evidence="1">
    <location>
        <position position="82"/>
    </location>
    <ligand>
        <name>ATP</name>
        <dbReference type="ChEBI" id="CHEBI:30616"/>
    </ligand>
</feature>
<feature type="binding site" evidence="1">
    <location>
        <position position="216"/>
    </location>
    <ligand>
        <name>ATP</name>
        <dbReference type="ChEBI" id="CHEBI:30616"/>
    </ligand>
</feature>
<organism evidence="5 6">
    <name type="scientific">Litorilinea aerophila</name>
    <dbReference type="NCBI Taxonomy" id="1204385"/>
    <lineage>
        <taxon>Bacteria</taxon>
        <taxon>Bacillati</taxon>
        <taxon>Chloroflexota</taxon>
        <taxon>Caldilineae</taxon>
        <taxon>Caldilineales</taxon>
        <taxon>Caldilineaceae</taxon>
        <taxon>Litorilinea</taxon>
    </lineage>
</organism>
<dbReference type="SUPFAM" id="SSF140931">
    <property type="entry name" value="Fic-like"/>
    <property type="match status" value="1"/>
</dbReference>
<protein>
    <submittedName>
        <fullName evidence="5">Fic family protein</fullName>
    </submittedName>
</protein>
<evidence type="ECO:0000259" key="4">
    <source>
        <dbReference type="PROSITE" id="PS51459"/>
    </source>
</evidence>
<feature type="binding site" evidence="1">
    <location>
        <position position="258"/>
    </location>
    <ligand>
        <name>ATP</name>
        <dbReference type="ChEBI" id="CHEBI:30616"/>
    </ligand>
</feature>
<dbReference type="OrthoDB" id="9813719at2"/>
<dbReference type="Pfam" id="PF13784">
    <property type="entry name" value="Fic_N"/>
    <property type="match status" value="1"/>
</dbReference>
<dbReference type="RefSeq" id="WP_141609035.1">
    <property type="nucleotide sequence ID" value="NZ_VIGC02000005.1"/>
</dbReference>
<dbReference type="InterPro" id="IPR040198">
    <property type="entry name" value="Fido_containing"/>
</dbReference>
<dbReference type="EMBL" id="VIGC01000005">
    <property type="protein sequence ID" value="TQE97050.1"/>
    <property type="molecule type" value="Genomic_DNA"/>
</dbReference>
<keyword evidence="1" id="KW-0067">ATP-binding</keyword>
<feature type="domain" description="Fido" evidence="4">
    <location>
        <begin position="130"/>
        <end position="280"/>
    </location>
</feature>
<sequence length="387" mass="43536">MKRGLTGRYEVTGVMGEEVRAFVPHPLPPNPPLELTNQRQRLLERATLALGRLDSISLLLPDPDLFLYAYVRREAVLSSQIEGTQSSLAQLLLFEIEDAPGVPLDDVVEVSNYVAALDHGLRRLQGGFPLSNRLIREMHGVLLARGRGSDKSPGEFRRSQNWIGGTRPGNAHFVPPPPDRVAECMAALERFLHGEGNPYPALIKAALAHVQFETIHPFLDGNGRVGRLLIAFVLHHDGVLSQPLLYLSLYFKQHRAEYYRLLDLVRTDGDWEAWIDFFLEGVQQTASNAVETARRLVALFQQDEQRIQAMGRRASTALRVFRVFCERPLMNLTQMCERTGLSFAAAANAVKEMEEAGILREITGQRRNRVFTYEQYLAILSEGTEPL</sequence>
<evidence type="ECO:0000256" key="3">
    <source>
        <dbReference type="PIRSR" id="PIRSR640198-2"/>
    </source>
</evidence>
<feature type="binding site" evidence="3">
    <location>
        <begin position="220"/>
        <end position="227"/>
    </location>
    <ligand>
        <name>ATP</name>
        <dbReference type="ChEBI" id="CHEBI:30616"/>
    </ligand>
</feature>
<name>A0A540VJU9_9CHLR</name>
<proteinExistence type="predicted"/>
<dbReference type="PROSITE" id="PS51459">
    <property type="entry name" value="FIDO"/>
    <property type="match status" value="1"/>
</dbReference>
<dbReference type="PANTHER" id="PTHR13504:SF38">
    <property type="entry name" value="FIDO DOMAIN-CONTAINING PROTEIN"/>
    <property type="match status" value="1"/>
</dbReference>
<dbReference type="AlphaFoldDB" id="A0A540VJU9"/>
<dbReference type="PANTHER" id="PTHR13504">
    <property type="entry name" value="FIDO DOMAIN-CONTAINING PROTEIN DDB_G0283145"/>
    <property type="match status" value="1"/>
</dbReference>
<dbReference type="Gene3D" id="1.10.3290.10">
    <property type="entry name" value="Fido-like domain"/>
    <property type="match status" value="1"/>
</dbReference>
<evidence type="ECO:0000313" key="5">
    <source>
        <dbReference type="EMBL" id="TQE97050.1"/>
    </source>
</evidence>
<keyword evidence="1" id="KW-0547">Nucleotide-binding</keyword>